<dbReference type="Pfam" id="PF13556">
    <property type="entry name" value="HTH_30"/>
    <property type="match status" value="2"/>
</dbReference>
<name>A0A918U484_9ACTN</name>
<dbReference type="PANTHER" id="PTHR33744">
    <property type="entry name" value="CARBOHYDRATE DIACID REGULATOR"/>
    <property type="match status" value="1"/>
</dbReference>
<dbReference type="InterPro" id="IPR051448">
    <property type="entry name" value="CdaR-like_regulators"/>
</dbReference>
<reference evidence="3" key="2">
    <citation type="submission" date="2020-09" db="EMBL/GenBank/DDBJ databases">
        <authorList>
            <person name="Sun Q."/>
            <person name="Ohkuma M."/>
        </authorList>
    </citation>
    <scope>NUCLEOTIDE SEQUENCE</scope>
    <source>
        <strain evidence="3">JCM 4790</strain>
    </source>
</reference>
<dbReference type="InterPro" id="IPR042070">
    <property type="entry name" value="PucR_C-HTH_sf"/>
</dbReference>
<dbReference type="Proteomes" id="UP000619244">
    <property type="component" value="Unassembled WGS sequence"/>
</dbReference>
<comment type="caution">
    <text evidence="3">The sequence shown here is derived from an EMBL/GenBank/DDBJ whole genome shotgun (WGS) entry which is preliminary data.</text>
</comment>
<feature type="region of interest" description="Disordered" evidence="1">
    <location>
        <begin position="1"/>
        <end position="33"/>
    </location>
</feature>
<proteinExistence type="predicted"/>
<feature type="compositionally biased region" description="Pro residues" evidence="1">
    <location>
        <begin position="23"/>
        <end position="32"/>
    </location>
</feature>
<dbReference type="PANTHER" id="PTHR33744:SF1">
    <property type="entry name" value="DNA-BINDING TRANSCRIPTIONAL ACTIVATOR ADER"/>
    <property type="match status" value="1"/>
</dbReference>
<dbReference type="GO" id="GO:0003677">
    <property type="term" value="F:DNA binding"/>
    <property type="evidence" value="ECO:0007669"/>
    <property type="project" value="UniProtKB-KW"/>
</dbReference>
<sequence length="515" mass="54976">MSTGSGSDVRPPYADAGRRPGVRPAPDPPGPWPRELLAHLRPASRDVRRVVAWLGSALGGGASLRDGDGGLVAGPDLPGHEELASDIASGRIASASVEHGGRSVRLVAVGRPPSPRVLIVWRSEPFDQRAGEILAHTAWVLEMLLQEHEMARETRRLRRATADLRLAILQLLMVEDTVSARRVAAGLWPGLLDTDGACVYILEGPPGHRDVLAEQCVELTTGRALVVRCPAEDNHVITVTPAGEHDEAARAALRTVVAGQPGAFLGGSVRHDLARVATAYGQAASALAVARFHPDRAATYSERTRPERLMDPVLVRRWAAHVLLPLDALPPHTYAELLSTTQLALEFTAVKTAKVMGVSRNTVRARVDRMAELLSADLSDLRARTAVRLALNTQAYSPDRIGRPADDAAAAGPPVGFAELLAGTELRAWAHDLLDRLAADARDLRATLCAWVACGVNAEQAGRRLGLHAQTVREHVRSGEQLLERRLSAGGGDLHDVVLALMVAGDLAVPGFKGV</sequence>
<protein>
    <submittedName>
        <fullName evidence="3">DNA-binding protein</fullName>
    </submittedName>
</protein>
<dbReference type="InterPro" id="IPR025736">
    <property type="entry name" value="PucR_C-HTH_dom"/>
</dbReference>
<keyword evidence="3" id="KW-0238">DNA-binding</keyword>
<gene>
    <name evidence="3" type="ORF">GCM10010358_51090</name>
</gene>
<feature type="domain" description="PucR C-terminal helix-turn-helix" evidence="2">
    <location>
        <begin position="444"/>
        <end position="501"/>
    </location>
</feature>
<accession>A0A918U484</accession>
<dbReference type="EMBL" id="BMVU01000028">
    <property type="protein sequence ID" value="GGX90873.1"/>
    <property type="molecule type" value="Genomic_DNA"/>
</dbReference>
<evidence type="ECO:0000259" key="2">
    <source>
        <dbReference type="Pfam" id="PF13556"/>
    </source>
</evidence>
<reference evidence="3" key="1">
    <citation type="journal article" date="2014" name="Int. J. Syst. Evol. Microbiol.">
        <title>Complete genome sequence of Corynebacterium casei LMG S-19264T (=DSM 44701T), isolated from a smear-ripened cheese.</title>
        <authorList>
            <consortium name="US DOE Joint Genome Institute (JGI-PGF)"/>
            <person name="Walter F."/>
            <person name="Albersmeier A."/>
            <person name="Kalinowski J."/>
            <person name="Ruckert C."/>
        </authorList>
    </citation>
    <scope>NUCLEOTIDE SEQUENCE</scope>
    <source>
        <strain evidence="3">JCM 4790</strain>
    </source>
</reference>
<evidence type="ECO:0000256" key="1">
    <source>
        <dbReference type="SAM" id="MobiDB-lite"/>
    </source>
</evidence>
<organism evidence="3 4">
    <name type="scientific">Streptomyces minutiscleroticus</name>
    <dbReference type="NCBI Taxonomy" id="68238"/>
    <lineage>
        <taxon>Bacteria</taxon>
        <taxon>Bacillati</taxon>
        <taxon>Actinomycetota</taxon>
        <taxon>Actinomycetes</taxon>
        <taxon>Kitasatosporales</taxon>
        <taxon>Streptomycetaceae</taxon>
        <taxon>Streptomyces</taxon>
    </lineage>
</organism>
<dbReference type="Gene3D" id="1.10.10.2840">
    <property type="entry name" value="PucR C-terminal helix-turn-helix domain"/>
    <property type="match status" value="2"/>
</dbReference>
<evidence type="ECO:0000313" key="4">
    <source>
        <dbReference type="Proteomes" id="UP000619244"/>
    </source>
</evidence>
<evidence type="ECO:0000313" key="3">
    <source>
        <dbReference type="EMBL" id="GGX90873.1"/>
    </source>
</evidence>
<dbReference type="AlphaFoldDB" id="A0A918U484"/>
<keyword evidence="4" id="KW-1185">Reference proteome</keyword>
<feature type="domain" description="PucR C-terminal helix-turn-helix" evidence="2">
    <location>
        <begin position="349"/>
        <end position="392"/>
    </location>
</feature>